<evidence type="ECO:0000256" key="3">
    <source>
        <dbReference type="ARBA" id="ARBA00004868"/>
    </source>
</evidence>
<keyword evidence="5 11" id="KW-0479">Metal-binding</keyword>
<evidence type="ECO:0000256" key="6">
    <source>
        <dbReference type="ARBA" id="ARBA00022741"/>
    </source>
</evidence>
<comment type="function">
    <text evidence="11">Catalyzes the phosphorylation of the hydroxyl group of 4-methyl-5-beta-hydroxyethylthiazole (THZ).</text>
</comment>
<feature type="binding site" evidence="11">
    <location>
        <position position="39"/>
    </location>
    <ligand>
        <name>substrate</name>
    </ligand>
</feature>
<dbReference type="SUPFAM" id="SSF53613">
    <property type="entry name" value="Ribokinase-like"/>
    <property type="match status" value="1"/>
</dbReference>
<keyword evidence="10 11" id="KW-0784">Thiamine biosynthesis</keyword>
<comment type="catalytic activity">
    <reaction evidence="1 11">
        <text>5-(2-hydroxyethyl)-4-methylthiazole + ATP = 4-methyl-5-(2-phosphooxyethyl)-thiazole + ADP + H(+)</text>
        <dbReference type="Rhea" id="RHEA:24212"/>
        <dbReference type="ChEBI" id="CHEBI:15378"/>
        <dbReference type="ChEBI" id="CHEBI:17957"/>
        <dbReference type="ChEBI" id="CHEBI:30616"/>
        <dbReference type="ChEBI" id="CHEBI:58296"/>
        <dbReference type="ChEBI" id="CHEBI:456216"/>
        <dbReference type="EC" id="2.7.1.50"/>
    </reaction>
</comment>
<dbReference type="InterPro" id="IPR000417">
    <property type="entry name" value="Hyethyz_kinase"/>
</dbReference>
<evidence type="ECO:0000256" key="1">
    <source>
        <dbReference type="ARBA" id="ARBA00001771"/>
    </source>
</evidence>
<evidence type="ECO:0000256" key="11">
    <source>
        <dbReference type="HAMAP-Rule" id="MF_00228"/>
    </source>
</evidence>
<dbReference type="PIRSF" id="PIRSF000513">
    <property type="entry name" value="Thz_kinase"/>
    <property type="match status" value="1"/>
</dbReference>
<dbReference type="Proteomes" id="UP001549019">
    <property type="component" value="Unassembled WGS sequence"/>
</dbReference>
<organism evidence="12 13">
    <name type="scientific">Salinicoccus halitifaciens</name>
    <dbReference type="NCBI Taxonomy" id="1073415"/>
    <lineage>
        <taxon>Bacteria</taxon>
        <taxon>Bacillati</taxon>
        <taxon>Bacillota</taxon>
        <taxon>Bacilli</taxon>
        <taxon>Bacillales</taxon>
        <taxon>Staphylococcaceae</taxon>
        <taxon>Salinicoccus</taxon>
    </lineage>
</organism>
<keyword evidence="13" id="KW-1185">Reference proteome</keyword>
<evidence type="ECO:0000256" key="7">
    <source>
        <dbReference type="ARBA" id="ARBA00022777"/>
    </source>
</evidence>
<evidence type="ECO:0000313" key="12">
    <source>
        <dbReference type="EMBL" id="MET3111356.1"/>
    </source>
</evidence>
<comment type="cofactor">
    <cofactor evidence="2 11">
        <name>Mg(2+)</name>
        <dbReference type="ChEBI" id="CHEBI:18420"/>
    </cofactor>
</comment>
<dbReference type="Gene3D" id="3.40.1190.20">
    <property type="match status" value="1"/>
</dbReference>
<comment type="similarity">
    <text evidence="11">Belongs to the Thz kinase family.</text>
</comment>
<evidence type="ECO:0000256" key="10">
    <source>
        <dbReference type="ARBA" id="ARBA00022977"/>
    </source>
</evidence>
<protein>
    <recommendedName>
        <fullName evidence="11">Hydroxyethylthiazole kinase</fullName>
        <ecNumber evidence="11">2.7.1.50</ecNumber>
    </recommendedName>
    <alternativeName>
        <fullName evidence="11">4-methyl-5-beta-hydroxyethylthiazole kinase</fullName>
        <shortName evidence="11">TH kinase</shortName>
        <shortName evidence="11">Thz kinase</shortName>
    </alternativeName>
</protein>
<keyword evidence="4 11" id="KW-0808">Transferase</keyword>
<evidence type="ECO:0000313" key="13">
    <source>
        <dbReference type="Proteomes" id="UP001549019"/>
    </source>
</evidence>
<gene>
    <name evidence="11" type="primary">thiM</name>
    <name evidence="12" type="ORF">ABHD89_001771</name>
</gene>
<dbReference type="EMBL" id="JBDZDV010000004">
    <property type="protein sequence ID" value="MET3111356.1"/>
    <property type="molecule type" value="Genomic_DNA"/>
</dbReference>
<dbReference type="CDD" id="cd01170">
    <property type="entry name" value="THZ_kinase"/>
    <property type="match status" value="1"/>
</dbReference>
<evidence type="ECO:0000256" key="9">
    <source>
        <dbReference type="ARBA" id="ARBA00022842"/>
    </source>
</evidence>
<sequence>MKTLSKLRGNPPLIVCITNDVVKDITANGLLALGASPIMSGEKSEAAGLMQAADGLLINIGTADMHKKELMFEMAEAANKNNVPLVLDPVGYAASNFRRNLVDELIEKYEFTLIKGNQSEMMALAGLESTSRGVDSTDAGDALEIAEAAFEALNIPALVTGETDALVTRTRRYTFHNGNGLQGRITGSGCLLGAVMLAFISRSDGLTDGALDAVSYYNLCAESAAGQNPGPATFRTGFIDALYLNDDALLSEKDIRQHE</sequence>
<feature type="binding site" evidence="11">
    <location>
        <position position="187"/>
    </location>
    <ligand>
        <name>substrate</name>
    </ligand>
</feature>
<feature type="binding site" evidence="11">
    <location>
        <position position="160"/>
    </location>
    <ligand>
        <name>ATP</name>
        <dbReference type="ChEBI" id="CHEBI:30616"/>
    </ligand>
</feature>
<dbReference type="InterPro" id="IPR029056">
    <property type="entry name" value="Ribokinase-like"/>
</dbReference>
<keyword evidence="9 11" id="KW-0460">Magnesium</keyword>
<name>A0ABV2EAA8_9STAP</name>
<feature type="binding site" evidence="11">
    <location>
        <position position="115"/>
    </location>
    <ligand>
        <name>ATP</name>
        <dbReference type="ChEBI" id="CHEBI:30616"/>
    </ligand>
</feature>
<evidence type="ECO:0000256" key="4">
    <source>
        <dbReference type="ARBA" id="ARBA00022679"/>
    </source>
</evidence>
<dbReference type="GO" id="GO:0004417">
    <property type="term" value="F:hydroxyethylthiazole kinase activity"/>
    <property type="evidence" value="ECO:0007669"/>
    <property type="project" value="UniProtKB-EC"/>
</dbReference>
<dbReference type="EC" id="2.7.1.50" evidence="11"/>
<dbReference type="Pfam" id="PF02110">
    <property type="entry name" value="HK"/>
    <property type="match status" value="1"/>
</dbReference>
<comment type="caution">
    <text evidence="12">The sequence shown here is derived from an EMBL/GenBank/DDBJ whole genome shotgun (WGS) entry which is preliminary data.</text>
</comment>
<dbReference type="NCBIfam" id="NF006830">
    <property type="entry name" value="PRK09355.1"/>
    <property type="match status" value="1"/>
</dbReference>
<keyword evidence="8 11" id="KW-0067">ATP-binding</keyword>
<dbReference type="PRINTS" id="PR01099">
    <property type="entry name" value="HYETHTZKNASE"/>
</dbReference>
<accession>A0ABV2EAA8</accession>
<evidence type="ECO:0000256" key="2">
    <source>
        <dbReference type="ARBA" id="ARBA00001946"/>
    </source>
</evidence>
<proteinExistence type="inferred from homology"/>
<comment type="pathway">
    <text evidence="3 11">Cofactor biosynthesis; thiamine diphosphate biosynthesis; 4-methyl-5-(2-phosphoethyl)-thiazole from 5-(2-hydroxyethyl)-4-methylthiazole: step 1/1.</text>
</comment>
<evidence type="ECO:0000256" key="5">
    <source>
        <dbReference type="ARBA" id="ARBA00022723"/>
    </source>
</evidence>
<keyword evidence="6 11" id="KW-0547">Nucleotide-binding</keyword>
<dbReference type="HAMAP" id="MF_00228">
    <property type="entry name" value="Thz_kinase"/>
    <property type="match status" value="1"/>
</dbReference>
<keyword evidence="7 11" id="KW-0418">Kinase</keyword>
<evidence type="ECO:0000256" key="8">
    <source>
        <dbReference type="ARBA" id="ARBA00022840"/>
    </source>
</evidence>
<reference evidence="12 13" key="1">
    <citation type="submission" date="2024-05" db="EMBL/GenBank/DDBJ databases">
        <title>Genomic Encyclopedia of Type Strains, Phase IV (KMG-IV): sequencing the most valuable type-strain genomes for metagenomic binning, comparative biology and taxonomic classification.</title>
        <authorList>
            <person name="Goeker M."/>
        </authorList>
    </citation>
    <scope>NUCLEOTIDE SEQUENCE [LARGE SCALE GENOMIC DNA]</scope>
    <source>
        <strain evidence="12 13">DSM 25286</strain>
    </source>
</reference>
<dbReference type="RefSeq" id="WP_230822240.1">
    <property type="nucleotide sequence ID" value="NZ_JAJNCU010000005.1"/>
</dbReference>